<protein>
    <submittedName>
        <fullName evidence="3">Uncharacterized protein</fullName>
    </submittedName>
</protein>
<keyword evidence="2" id="KW-0812">Transmembrane</keyword>
<evidence type="ECO:0000256" key="1">
    <source>
        <dbReference type="SAM" id="MobiDB-lite"/>
    </source>
</evidence>
<name>A0A6J5QPA6_9CAUD</name>
<gene>
    <name evidence="3" type="ORF">UFOVP1071_31</name>
</gene>
<organism evidence="3">
    <name type="scientific">uncultured Caudovirales phage</name>
    <dbReference type="NCBI Taxonomy" id="2100421"/>
    <lineage>
        <taxon>Viruses</taxon>
        <taxon>Duplodnaviria</taxon>
        <taxon>Heunggongvirae</taxon>
        <taxon>Uroviricota</taxon>
        <taxon>Caudoviricetes</taxon>
        <taxon>Peduoviridae</taxon>
        <taxon>Maltschvirus</taxon>
        <taxon>Maltschvirus maltsch</taxon>
    </lineage>
</organism>
<feature type="region of interest" description="Disordered" evidence="1">
    <location>
        <begin position="46"/>
        <end position="70"/>
    </location>
</feature>
<keyword evidence="2" id="KW-1133">Transmembrane helix</keyword>
<dbReference type="EMBL" id="LR797022">
    <property type="protein sequence ID" value="CAB4181404.1"/>
    <property type="molecule type" value="Genomic_DNA"/>
</dbReference>
<feature type="transmembrane region" description="Helical" evidence="2">
    <location>
        <begin position="15"/>
        <end position="36"/>
    </location>
</feature>
<keyword evidence="2" id="KW-0472">Membrane</keyword>
<evidence type="ECO:0000256" key="2">
    <source>
        <dbReference type="SAM" id="Phobius"/>
    </source>
</evidence>
<sequence>MSDLAKICVGAADTIFWTGFFAAMLTIWPVAMLLLIGTEKFRNPMDNRDTYNGKESPTIKDKEKRTKIPF</sequence>
<accession>A0A6J5QPA6</accession>
<evidence type="ECO:0000313" key="3">
    <source>
        <dbReference type="EMBL" id="CAB4181404.1"/>
    </source>
</evidence>
<proteinExistence type="predicted"/>
<reference evidence="3" key="1">
    <citation type="submission" date="2020-05" db="EMBL/GenBank/DDBJ databases">
        <authorList>
            <person name="Chiriac C."/>
            <person name="Salcher M."/>
            <person name="Ghai R."/>
            <person name="Kavagutti S V."/>
        </authorList>
    </citation>
    <scope>NUCLEOTIDE SEQUENCE</scope>
</reference>